<accession>A0A544Y1C1</accession>
<dbReference type="Gene3D" id="1.20.120.520">
    <property type="entry name" value="nmb1532 protein domain like"/>
    <property type="match status" value="1"/>
</dbReference>
<feature type="coiled-coil region" evidence="3">
    <location>
        <begin position="238"/>
        <end position="291"/>
    </location>
</feature>
<proteinExistence type="inferred from homology"/>
<dbReference type="Proteomes" id="UP000316541">
    <property type="component" value="Unassembled WGS sequence"/>
</dbReference>
<dbReference type="RefSeq" id="WP_142625171.1">
    <property type="nucleotide sequence ID" value="NZ_VIRM01000085.1"/>
</dbReference>
<dbReference type="PANTHER" id="PTHR39428">
    <property type="entry name" value="F420H(2)-DEPENDENT QUINONE REDUCTASE RV1261C"/>
    <property type="match status" value="1"/>
</dbReference>
<evidence type="ECO:0000256" key="3">
    <source>
        <dbReference type="SAM" id="Coils"/>
    </source>
</evidence>
<keyword evidence="3" id="KW-0175">Coiled coil</keyword>
<dbReference type="SUPFAM" id="SSF50475">
    <property type="entry name" value="FMN-binding split barrel"/>
    <property type="match status" value="1"/>
</dbReference>
<dbReference type="Gene3D" id="2.30.110.10">
    <property type="entry name" value="Electron Transport, Fmn-binding Protein, Chain A"/>
    <property type="match status" value="1"/>
</dbReference>
<dbReference type="AlphaFoldDB" id="A0A544Y1C1"/>
<organism evidence="5 6">
    <name type="scientific">Microbispora hainanensis</name>
    <dbReference type="NCBI Taxonomy" id="568844"/>
    <lineage>
        <taxon>Bacteria</taxon>
        <taxon>Bacillati</taxon>
        <taxon>Actinomycetota</taxon>
        <taxon>Actinomycetes</taxon>
        <taxon>Streptosporangiales</taxon>
        <taxon>Streptosporangiaceae</taxon>
        <taxon>Microbispora</taxon>
    </lineage>
</organism>
<dbReference type="GO" id="GO:0070967">
    <property type="term" value="F:coenzyme F420 binding"/>
    <property type="evidence" value="ECO:0007669"/>
    <property type="project" value="TreeGrafter"/>
</dbReference>
<evidence type="ECO:0000313" key="6">
    <source>
        <dbReference type="Proteomes" id="UP000316541"/>
    </source>
</evidence>
<evidence type="ECO:0000256" key="2">
    <source>
        <dbReference type="ARBA" id="ARBA00049106"/>
    </source>
</evidence>
<gene>
    <name evidence="5" type="ORF">FLX08_38395</name>
</gene>
<dbReference type="PANTHER" id="PTHR39428:SF1">
    <property type="entry name" value="F420H(2)-DEPENDENT QUINONE REDUCTASE RV1261C"/>
    <property type="match status" value="1"/>
</dbReference>
<dbReference type="InterPro" id="IPR004378">
    <property type="entry name" value="F420H2_quin_Rdtase"/>
</dbReference>
<feature type="domain" description="Hemerythrin-like" evidence="4">
    <location>
        <begin position="148"/>
        <end position="295"/>
    </location>
</feature>
<comment type="caution">
    <text evidence="5">The sequence shown here is derived from an EMBL/GenBank/DDBJ whole genome shotgun (WGS) entry which is preliminary data.</text>
</comment>
<dbReference type="Pfam" id="PF01814">
    <property type="entry name" value="Hemerythrin"/>
    <property type="match status" value="1"/>
</dbReference>
<dbReference type="EMBL" id="VIRM01000085">
    <property type="protein sequence ID" value="TQS10412.1"/>
    <property type="molecule type" value="Genomic_DNA"/>
</dbReference>
<dbReference type="GO" id="GO:0005886">
    <property type="term" value="C:plasma membrane"/>
    <property type="evidence" value="ECO:0007669"/>
    <property type="project" value="TreeGrafter"/>
</dbReference>
<dbReference type="GO" id="GO:0016491">
    <property type="term" value="F:oxidoreductase activity"/>
    <property type="evidence" value="ECO:0007669"/>
    <property type="project" value="InterPro"/>
</dbReference>
<comment type="catalytic activity">
    <reaction evidence="2">
        <text>oxidized coenzyme F420-(gamma-L-Glu)(n) + a quinol + H(+) = reduced coenzyme F420-(gamma-L-Glu)(n) + a quinone</text>
        <dbReference type="Rhea" id="RHEA:39663"/>
        <dbReference type="Rhea" id="RHEA-COMP:12939"/>
        <dbReference type="Rhea" id="RHEA-COMP:14378"/>
        <dbReference type="ChEBI" id="CHEBI:15378"/>
        <dbReference type="ChEBI" id="CHEBI:24646"/>
        <dbReference type="ChEBI" id="CHEBI:132124"/>
        <dbReference type="ChEBI" id="CHEBI:133980"/>
        <dbReference type="ChEBI" id="CHEBI:139511"/>
    </reaction>
</comment>
<evidence type="ECO:0000313" key="5">
    <source>
        <dbReference type="EMBL" id="TQS10412.1"/>
    </source>
</evidence>
<protein>
    <submittedName>
        <fullName evidence="5">Nitroreductase family deazaflavin-dependent oxidoreductase</fullName>
    </submittedName>
</protein>
<dbReference type="InterPro" id="IPR012312">
    <property type="entry name" value="Hemerythrin-like"/>
</dbReference>
<evidence type="ECO:0000259" key="4">
    <source>
        <dbReference type="Pfam" id="PF01814"/>
    </source>
</evidence>
<dbReference type="InterPro" id="IPR012349">
    <property type="entry name" value="Split_barrel_FMN-bd"/>
</dbReference>
<reference evidence="5 6" key="1">
    <citation type="submission" date="2019-07" db="EMBL/GenBank/DDBJ databases">
        <title>Microbispora hainanensis DSM 45428.</title>
        <authorList>
            <person name="Thawai C."/>
        </authorList>
    </citation>
    <scope>NUCLEOTIDE SEQUENCE [LARGE SCALE GENOMIC DNA]</scope>
    <source>
        <strain evidence="5 6">DSM 45428</strain>
    </source>
</reference>
<comment type="similarity">
    <text evidence="1">Belongs to the F420H(2)-dependent quinone reductase family.</text>
</comment>
<name>A0A544Y1C1_9ACTN</name>
<evidence type="ECO:0000256" key="1">
    <source>
        <dbReference type="ARBA" id="ARBA00008710"/>
    </source>
</evidence>
<dbReference type="CDD" id="cd12108">
    <property type="entry name" value="Hr-like"/>
    <property type="match status" value="1"/>
</dbReference>
<sequence length="299" mass="32822">MSEWNDKIIEEFRANAGTVGGPFEGASLLLLTTTGARTGAARTNPVACLRDGDRFLVFASYAGAPRHPDWYHNLLANPTVTVEVGDGTAIETFTATATPLSGEERDRMYARQAELAPVFADYQEKTSRVIPVVALYRRDPERARALGDELVRIHDGLRTEMAALLAALENAVEDGVEDGVEEALGTGTPLSLPGRGLEEALRERCLSFCTNFHQHHVNENERGFPLLERAYPGLAPTLDRLREEHVRLAEIREDLRAAVGEAGTGDPAVLRDRLTRLSAELEAHFAREEEQLLTALNAI</sequence>
<dbReference type="NCBIfam" id="TIGR00026">
    <property type="entry name" value="hi_GC_TIGR00026"/>
    <property type="match status" value="1"/>
</dbReference>
<dbReference type="Pfam" id="PF04075">
    <property type="entry name" value="F420H2_quin_red"/>
    <property type="match status" value="1"/>
</dbReference>